<name>A0AAU7JMC8_9HYPH</name>
<evidence type="ECO:0008006" key="3">
    <source>
        <dbReference type="Google" id="ProtNLM"/>
    </source>
</evidence>
<evidence type="ECO:0000256" key="1">
    <source>
        <dbReference type="SAM" id="MobiDB-lite"/>
    </source>
</evidence>
<dbReference type="RefSeq" id="WP_406858236.1">
    <property type="nucleotide sequence ID" value="NZ_CP157484.1"/>
</dbReference>
<dbReference type="AlphaFoldDB" id="A0AAU7JMC8"/>
<organism evidence="2">
    <name type="scientific">Alsobacter sp. KACC 23698</name>
    <dbReference type="NCBI Taxonomy" id="3149229"/>
    <lineage>
        <taxon>Bacteria</taxon>
        <taxon>Pseudomonadati</taxon>
        <taxon>Pseudomonadota</taxon>
        <taxon>Alphaproteobacteria</taxon>
        <taxon>Hyphomicrobiales</taxon>
        <taxon>Alsobacteraceae</taxon>
        <taxon>Alsobacter</taxon>
    </lineage>
</organism>
<proteinExistence type="predicted"/>
<gene>
    <name evidence="2" type="ORF">ABEG18_11695</name>
</gene>
<sequence>MSDNPIFGKLKPPPDPPRKQKRSGHVWLIAFTSASATAFGAYRLIPEHYCGTDRIVRSVDQCIASGIVASLCEEQFTSGDGAVVSAVTFGSPQGGSPKRWIAGDGGAFSASGERLPMARLCLARSSDRGGHAGGGAGGGHGYGVSSPTRGGFGVMGSGFHGGA</sequence>
<reference evidence="2" key="1">
    <citation type="submission" date="2024-05" db="EMBL/GenBank/DDBJ databases">
        <authorList>
            <person name="Kim S."/>
            <person name="Heo J."/>
            <person name="Choi H."/>
            <person name="Choi Y."/>
            <person name="Kwon S.-W."/>
            <person name="Kim Y."/>
        </authorList>
    </citation>
    <scope>NUCLEOTIDE SEQUENCE</scope>
    <source>
        <strain evidence="2">KACC 23698</strain>
    </source>
</reference>
<evidence type="ECO:0000313" key="2">
    <source>
        <dbReference type="EMBL" id="XBO41382.1"/>
    </source>
</evidence>
<protein>
    <recommendedName>
        <fullName evidence="3">DUF1190 domain-containing protein</fullName>
    </recommendedName>
</protein>
<dbReference type="EMBL" id="CP157484">
    <property type="protein sequence ID" value="XBO41382.1"/>
    <property type="molecule type" value="Genomic_DNA"/>
</dbReference>
<accession>A0AAU7JMC8</accession>
<feature type="compositionally biased region" description="Low complexity" evidence="1">
    <location>
        <begin position="1"/>
        <end position="10"/>
    </location>
</feature>
<feature type="region of interest" description="Disordered" evidence="1">
    <location>
        <begin position="1"/>
        <end position="22"/>
    </location>
</feature>